<sequence>MQLHSGLVVFLCFGGFVHPQTPADLSRLLVTIFDGYNNRIRPIQNQTEPILLDISMYLFSINEVDEVDKKLVTTGYLEVRWTDGLLKWDPNLWNRTVYLTVPQDSIWKPDLVLKNGFTRFEEMGESFNYVFLANDGSVIWKPYEVFETRCSIDITYFPYDTQVHLSSSCRQSNYDCITGKTTKIFPDSSLVLSWLSAV</sequence>
<dbReference type="InterPro" id="IPR036734">
    <property type="entry name" value="Neur_chan_lig-bd_sf"/>
</dbReference>
<dbReference type="GO" id="GO:0004888">
    <property type="term" value="F:transmembrane signaling receptor activity"/>
    <property type="evidence" value="ECO:0007669"/>
    <property type="project" value="InterPro"/>
</dbReference>
<dbReference type="PANTHER" id="PTHR18945">
    <property type="entry name" value="NEUROTRANSMITTER GATED ION CHANNEL"/>
    <property type="match status" value="1"/>
</dbReference>
<evidence type="ECO:0000313" key="2">
    <source>
        <dbReference type="EMBL" id="EKC21002.1"/>
    </source>
</evidence>
<dbReference type="HOGENOM" id="CLU_1379329_0_0_1"/>
<dbReference type="GO" id="GO:0016020">
    <property type="term" value="C:membrane"/>
    <property type="evidence" value="ECO:0007669"/>
    <property type="project" value="InterPro"/>
</dbReference>
<accession>K1PB21</accession>
<dbReference type="EMBL" id="JH818040">
    <property type="protein sequence ID" value="EKC21002.1"/>
    <property type="molecule type" value="Genomic_DNA"/>
</dbReference>
<name>K1PB21_MAGGI</name>
<keyword evidence="2" id="KW-0675">Receptor</keyword>
<dbReference type="PRINTS" id="PR00252">
    <property type="entry name" value="NRIONCHANNEL"/>
</dbReference>
<dbReference type="CDD" id="cd18989">
    <property type="entry name" value="LGIC_ECD_cation"/>
    <property type="match status" value="1"/>
</dbReference>
<dbReference type="GO" id="GO:0005230">
    <property type="term" value="F:extracellular ligand-gated monoatomic ion channel activity"/>
    <property type="evidence" value="ECO:0007669"/>
    <property type="project" value="InterPro"/>
</dbReference>
<dbReference type="SUPFAM" id="SSF63712">
    <property type="entry name" value="Nicotinic receptor ligand binding domain-like"/>
    <property type="match status" value="1"/>
</dbReference>
<proteinExistence type="predicted"/>
<feature type="domain" description="Neurotransmitter-gated ion-channel ligand-binding" evidence="1">
    <location>
        <begin position="26"/>
        <end position="162"/>
    </location>
</feature>
<dbReference type="AlphaFoldDB" id="K1PB21"/>
<dbReference type="InParanoid" id="K1PB21"/>
<dbReference type="InterPro" id="IPR006201">
    <property type="entry name" value="Neur_channel"/>
</dbReference>
<evidence type="ECO:0000259" key="1">
    <source>
        <dbReference type="Pfam" id="PF02931"/>
    </source>
</evidence>
<reference evidence="2" key="1">
    <citation type="journal article" date="2012" name="Nature">
        <title>The oyster genome reveals stress adaptation and complexity of shell formation.</title>
        <authorList>
            <person name="Zhang G."/>
            <person name="Fang X."/>
            <person name="Guo X."/>
            <person name="Li L."/>
            <person name="Luo R."/>
            <person name="Xu F."/>
            <person name="Yang P."/>
            <person name="Zhang L."/>
            <person name="Wang X."/>
            <person name="Qi H."/>
            <person name="Xiong Z."/>
            <person name="Que H."/>
            <person name="Xie Y."/>
            <person name="Holland P.W."/>
            <person name="Paps J."/>
            <person name="Zhu Y."/>
            <person name="Wu F."/>
            <person name="Chen Y."/>
            <person name="Wang J."/>
            <person name="Peng C."/>
            <person name="Meng J."/>
            <person name="Yang L."/>
            <person name="Liu J."/>
            <person name="Wen B."/>
            <person name="Zhang N."/>
            <person name="Huang Z."/>
            <person name="Zhu Q."/>
            <person name="Feng Y."/>
            <person name="Mount A."/>
            <person name="Hedgecock D."/>
            <person name="Xu Z."/>
            <person name="Liu Y."/>
            <person name="Domazet-Loso T."/>
            <person name="Du Y."/>
            <person name="Sun X."/>
            <person name="Zhang S."/>
            <person name="Liu B."/>
            <person name="Cheng P."/>
            <person name="Jiang X."/>
            <person name="Li J."/>
            <person name="Fan D."/>
            <person name="Wang W."/>
            <person name="Fu W."/>
            <person name="Wang T."/>
            <person name="Wang B."/>
            <person name="Zhang J."/>
            <person name="Peng Z."/>
            <person name="Li Y."/>
            <person name="Li N."/>
            <person name="Wang J."/>
            <person name="Chen M."/>
            <person name="He Y."/>
            <person name="Tan F."/>
            <person name="Song X."/>
            <person name="Zheng Q."/>
            <person name="Huang R."/>
            <person name="Yang H."/>
            <person name="Du X."/>
            <person name="Chen L."/>
            <person name="Yang M."/>
            <person name="Gaffney P.M."/>
            <person name="Wang S."/>
            <person name="Luo L."/>
            <person name="She Z."/>
            <person name="Ming Y."/>
            <person name="Huang W."/>
            <person name="Zhang S."/>
            <person name="Huang B."/>
            <person name="Zhang Y."/>
            <person name="Qu T."/>
            <person name="Ni P."/>
            <person name="Miao G."/>
            <person name="Wang J."/>
            <person name="Wang Q."/>
            <person name="Steinberg C.E."/>
            <person name="Wang H."/>
            <person name="Li N."/>
            <person name="Qian L."/>
            <person name="Zhang G."/>
            <person name="Li Y."/>
            <person name="Yang H."/>
            <person name="Liu X."/>
            <person name="Wang J."/>
            <person name="Yin Y."/>
            <person name="Wang J."/>
        </authorList>
    </citation>
    <scope>NUCLEOTIDE SEQUENCE [LARGE SCALE GENOMIC DNA]</scope>
    <source>
        <strain evidence="2">05x7-T-G4-1.051#20</strain>
    </source>
</reference>
<dbReference type="Gene3D" id="2.70.170.10">
    <property type="entry name" value="Neurotransmitter-gated ion-channel ligand-binding domain"/>
    <property type="match status" value="1"/>
</dbReference>
<dbReference type="InterPro" id="IPR006202">
    <property type="entry name" value="Neur_chan_lig-bd"/>
</dbReference>
<organism evidence="2">
    <name type="scientific">Magallana gigas</name>
    <name type="common">Pacific oyster</name>
    <name type="synonym">Crassostrea gigas</name>
    <dbReference type="NCBI Taxonomy" id="29159"/>
    <lineage>
        <taxon>Eukaryota</taxon>
        <taxon>Metazoa</taxon>
        <taxon>Spiralia</taxon>
        <taxon>Lophotrochozoa</taxon>
        <taxon>Mollusca</taxon>
        <taxon>Bivalvia</taxon>
        <taxon>Autobranchia</taxon>
        <taxon>Pteriomorphia</taxon>
        <taxon>Ostreida</taxon>
        <taxon>Ostreoidea</taxon>
        <taxon>Ostreidae</taxon>
        <taxon>Magallana</taxon>
    </lineage>
</organism>
<gene>
    <name evidence="2" type="ORF">CGI_10004850</name>
</gene>
<dbReference type="Pfam" id="PF02931">
    <property type="entry name" value="Neur_chan_LBD"/>
    <property type="match status" value="1"/>
</dbReference>
<protein>
    <submittedName>
        <fullName evidence="2">Neuronal acetylcholine receptor subunit alpha-6</fullName>
    </submittedName>
</protein>